<gene>
    <name evidence="1" type="ORF">Lnau_0767</name>
</gene>
<evidence type="ECO:0000313" key="2">
    <source>
        <dbReference type="Proteomes" id="UP000054725"/>
    </source>
</evidence>
<dbReference type="RefSeq" id="WP_058503827.1">
    <property type="nucleotide sequence ID" value="NZ_CAAAIF010000001.1"/>
</dbReference>
<name>A0A0W0WTY3_9GAMM</name>
<dbReference type="SUPFAM" id="SSF55486">
    <property type="entry name" value="Metalloproteases ('zincins'), catalytic domain"/>
    <property type="match status" value="1"/>
</dbReference>
<dbReference type="GO" id="GO:0008237">
    <property type="term" value="F:metallopeptidase activity"/>
    <property type="evidence" value="ECO:0007669"/>
    <property type="project" value="InterPro"/>
</dbReference>
<protein>
    <submittedName>
        <fullName evidence="1">Uncharacterized protein</fullName>
    </submittedName>
</protein>
<evidence type="ECO:0000313" key="1">
    <source>
        <dbReference type="EMBL" id="KTD35783.1"/>
    </source>
</evidence>
<dbReference type="EMBL" id="LNYO01000013">
    <property type="protein sequence ID" value="KTD35783.1"/>
    <property type="molecule type" value="Genomic_DNA"/>
</dbReference>
<dbReference type="Gene3D" id="3.40.390.10">
    <property type="entry name" value="Collagenase (Catalytic Domain)"/>
    <property type="match status" value="1"/>
</dbReference>
<sequence length="431" mass="48047">MKEKLEELCSDIPLEELKGIQFGKWPKAPNAQVTTIHYTFDLLSMAQGLKKELEQSYPGITMSALSKVSRAKVEEILEYWRKACGSQIEFKYMPELKADQPGITIVASDNIKGATGVTNYNFWSGTYYLNQVSVCIPSKALTSLEEMVYAHEIGHALGLDHTHELEFLRKRLMAMPQGLGCSVMGYPRKLATLNNTCTTPLYCKDQPFAVLPGPTDKEICTEIYALSSPPYSQVKYFESMYWGFLNGAAEKSLASYLEQVNFLKMSPSLANFISVSYMTILRNILDDKTSNFTNTLAILELVTRMKSEGVADILQVLRQLSIISMLFMQMYEIYASEDALNSTIYLTTFLASSLCGLLLAPTVGKNAANLTNMITNKLSQIFNIGGTYTAVAGYFASKLSGFGRMFYHSNQVEVDEETNEDNLAEVAMVTL</sequence>
<dbReference type="AlphaFoldDB" id="A0A0W0WTY3"/>
<dbReference type="InterPro" id="IPR024079">
    <property type="entry name" value="MetalloPept_cat_dom_sf"/>
</dbReference>
<keyword evidence="2" id="KW-1185">Reference proteome</keyword>
<accession>A0A0W0WTY3</accession>
<dbReference type="PATRIC" id="fig|45070.6.peg.814"/>
<dbReference type="Proteomes" id="UP000054725">
    <property type="component" value="Unassembled WGS sequence"/>
</dbReference>
<comment type="caution">
    <text evidence="1">The sequence shown here is derived from an EMBL/GenBank/DDBJ whole genome shotgun (WGS) entry which is preliminary data.</text>
</comment>
<organism evidence="1 2">
    <name type="scientific">Legionella nautarum</name>
    <dbReference type="NCBI Taxonomy" id="45070"/>
    <lineage>
        <taxon>Bacteria</taxon>
        <taxon>Pseudomonadati</taxon>
        <taxon>Pseudomonadota</taxon>
        <taxon>Gammaproteobacteria</taxon>
        <taxon>Legionellales</taxon>
        <taxon>Legionellaceae</taxon>
        <taxon>Legionella</taxon>
    </lineage>
</organism>
<reference evidence="1 2" key="1">
    <citation type="submission" date="2015-11" db="EMBL/GenBank/DDBJ databases">
        <title>Genomic analysis of 38 Legionella species identifies large and diverse effector repertoires.</title>
        <authorList>
            <person name="Burstein D."/>
            <person name="Amaro F."/>
            <person name="Zusman T."/>
            <person name="Lifshitz Z."/>
            <person name="Cohen O."/>
            <person name="Gilbert J.A."/>
            <person name="Pupko T."/>
            <person name="Shuman H.A."/>
            <person name="Segal G."/>
        </authorList>
    </citation>
    <scope>NUCLEOTIDE SEQUENCE [LARGE SCALE GENOMIC DNA]</scope>
    <source>
        <strain evidence="1 2">ATCC 49506</strain>
    </source>
</reference>
<dbReference type="OrthoDB" id="5653513at2"/>
<proteinExistence type="predicted"/>